<evidence type="ECO:0000259" key="4">
    <source>
        <dbReference type="Pfam" id="PF00884"/>
    </source>
</evidence>
<feature type="domain" description="N-sulphoglucosamine sulphohydrolase C-terminal" evidence="5">
    <location>
        <begin position="400"/>
        <end position="469"/>
    </location>
</feature>
<dbReference type="PANTHER" id="PTHR45953:SF1">
    <property type="entry name" value="IDURONATE 2-SULFATASE"/>
    <property type="match status" value="1"/>
</dbReference>
<evidence type="ECO:0000256" key="2">
    <source>
        <dbReference type="ARBA" id="ARBA00022723"/>
    </source>
</evidence>
<evidence type="ECO:0000313" key="6">
    <source>
        <dbReference type="EMBL" id="SEM49857.1"/>
    </source>
</evidence>
<dbReference type="OrthoDB" id="279611at2"/>
<sequence length="489" mass="56734">MNFVFFFPDEMSASSVSCYGNSHVQTPNMDKIASEGVRFEHCIVQNPVCSPSRCSMMTGTYVHNHGHRTLWHLLQPEEPSLFRYLKNSGYDIAWFGKNDLYSDAYLDEVCNNIKEKRAKKEFIPSRPHEGVLSNENAFSTADDEYYSFLFKPSSPQGEDMPLDIDVGRGIDFLKSRKKGDKPFMLFLPIELPHPPYTVMDRFYNKYDPAVVGEDLMEPLEKKPSYEELIRKYRNLDKLPREFFAKIYAVYLGMVSYVDYLLGELNKTLEECGLADDTTVIISSDHGDWHGTRHLVEKWPNAMDDEIVRVPLIIKTPNGTKGHVVKEQTALFDIMPTILELAGIKAEHTHFAQSLVPQLQGANGDKNRAVFCEGGYDMHEPNCFEGWRGRTTCGANPLNVYYPKQRMQQEHPESVCRTTMIRTLEYKLVRRTSGENELYNLCEDPKETQNCYHDESYREIRLELEEKMLDWYQRTSDTVPYREDFRFFGH</sequence>
<dbReference type="AlphaFoldDB" id="A0A1H7YX53"/>
<name>A0A1H7YX53_9FIRM</name>
<dbReference type="PANTHER" id="PTHR45953">
    <property type="entry name" value="IDURONATE 2-SULFATASE"/>
    <property type="match status" value="1"/>
</dbReference>
<dbReference type="Gene3D" id="3.40.720.10">
    <property type="entry name" value="Alkaline Phosphatase, subunit A"/>
    <property type="match status" value="1"/>
</dbReference>
<dbReference type="CDD" id="cd16150">
    <property type="entry name" value="sulfatase_like"/>
    <property type="match status" value="1"/>
</dbReference>
<dbReference type="PROSITE" id="PS00523">
    <property type="entry name" value="SULFATASE_1"/>
    <property type="match status" value="1"/>
</dbReference>
<dbReference type="STRING" id="474960.SAMN05216180_0261"/>
<dbReference type="Pfam" id="PF00884">
    <property type="entry name" value="Sulfatase"/>
    <property type="match status" value="1"/>
</dbReference>
<feature type="domain" description="Sulfatase N-terminal" evidence="4">
    <location>
        <begin position="2"/>
        <end position="343"/>
    </location>
</feature>
<comment type="similarity">
    <text evidence="1">Belongs to the sulfatase family.</text>
</comment>
<dbReference type="GO" id="GO:0005737">
    <property type="term" value="C:cytoplasm"/>
    <property type="evidence" value="ECO:0007669"/>
    <property type="project" value="TreeGrafter"/>
</dbReference>
<keyword evidence="7" id="KW-1185">Reference proteome</keyword>
<dbReference type="InterPro" id="IPR024607">
    <property type="entry name" value="Sulfatase_CS"/>
</dbReference>
<dbReference type="SUPFAM" id="SSF53649">
    <property type="entry name" value="Alkaline phosphatase-like"/>
    <property type="match status" value="1"/>
</dbReference>
<evidence type="ECO:0000259" key="5">
    <source>
        <dbReference type="Pfam" id="PF16347"/>
    </source>
</evidence>
<dbReference type="InterPro" id="IPR032506">
    <property type="entry name" value="SGSH_C"/>
</dbReference>
<dbReference type="RefSeq" id="WP_092750883.1">
    <property type="nucleotide sequence ID" value="NZ_FOCG01000001.1"/>
</dbReference>
<evidence type="ECO:0000256" key="3">
    <source>
        <dbReference type="ARBA" id="ARBA00022801"/>
    </source>
</evidence>
<evidence type="ECO:0000256" key="1">
    <source>
        <dbReference type="ARBA" id="ARBA00008779"/>
    </source>
</evidence>
<dbReference type="Proteomes" id="UP000199158">
    <property type="component" value="Unassembled WGS sequence"/>
</dbReference>
<dbReference type="GO" id="GO:0004423">
    <property type="term" value="F:iduronate-2-sulfatase activity"/>
    <property type="evidence" value="ECO:0007669"/>
    <property type="project" value="TreeGrafter"/>
</dbReference>
<protein>
    <submittedName>
        <fullName evidence="6">Choline-sulfatase</fullName>
    </submittedName>
</protein>
<dbReference type="InterPro" id="IPR017850">
    <property type="entry name" value="Alkaline_phosphatase_core_sf"/>
</dbReference>
<dbReference type="GO" id="GO:0046872">
    <property type="term" value="F:metal ion binding"/>
    <property type="evidence" value="ECO:0007669"/>
    <property type="project" value="UniProtKB-KW"/>
</dbReference>
<organism evidence="6 7">
    <name type="scientific">Hydrogenoanaerobacterium saccharovorans</name>
    <dbReference type="NCBI Taxonomy" id="474960"/>
    <lineage>
        <taxon>Bacteria</taxon>
        <taxon>Bacillati</taxon>
        <taxon>Bacillota</taxon>
        <taxon>Clostridia</taxon>
        <taxon>Eubacteriales</taxon>
        <taxon>Oscillospiraceae</taxon>
        <taxon>Hydrogenoanaerobacterium</taxon>
    </lineage>
</organism>
<dbReference type="InterPro" id="IPR000917">
    <property type="entry name" value="Sulfatase_N"/>
</dbReference>
<dbReference type="Pfam" id="PF16347">
    <property type="entry name" value="SGSH_C"/>
    <property type="match status" value="1"/>
</dbReference>
<gene>
    <name evidence="6" type="ORF">SAMN05216180_0261</name>
</gene>
<keyword evidence="3" id="KW-0378">Hydrolase</keyword>
<keyword evidence="2" id="KW-0479">Metal-binding</keyword>
<accession>A0A1H7YX53</accession>
<proteinExistence type="inferred from homology"/>
<reference evidence="6 7" key="1">
    <citation type="submission" date="2016-10" db="EMBL/GenBank/DDBJ databases">
        <authorList>
            <person name="de Groot N.N."/>
        </authorList>
    </citation>
    <scope>NUCLEOTIDE SEQUENCE [LARGE SCALE GENOMIC DNA]</scope>
    <source>
        <strain evidence="6 7">CGMCC 1.5070</strain>
    </source>
</reference>
<dbReference type="EMBL" id="FOCG01000001">
    <property type="protein sequence ID" value="SEM49857.1"/>
    <property type="molecule type" value="Genomic_DNA"/>
</dbReference>
<evidence type="ECO:0000313" key="7">
    <source>
        <dbReference type="Proteomes" id="UP000199158"/>
    </source>
</evidence>